<accession>A0A0F9SG22</accession>
<evidence type="ECO:0000313" key="22">
    <source>
        <dbReference type="EMBL" id="KKN28298.1"/>
    </source>
</evidence>
<dbReference type="InterPro" id="IPR041616">
    <property type="entry name" value="PheRS_beta_core"/>
</dbReference>
<evidence type="ECO:0000259" key="20">
    <source>
        <dbReference type="PROSITE" id="PS51447"/>
    </source>
</evidence>
<dbReference type="GO" id="GO:0006432">
    <property type="term" value="P:phenylalanyl-tRNA aminoacylation"/>
    <property type="evidence" value="ECO:0007669"/>
    <property type="project" value="InterPro"/>
</dbReference>
<feature type="domain" description="FDX-ACB" evidence="20">
    <location>
        <begin position="687"/>
        <end position="779"/>
    </location>
</feature>
<evidence type="ECO:0000256" key="11">
    <source>
        <dbReference type="ARBA" id="ARBA00022741"/>
    </source>
</evidence>
<comment type="catalytic activity">
    <reaction evidence="18">
        <text>tRNA(Phe) + L-phenylalanine + ATP = L-phenylalanyl-tRNA(Phe) + AMP + diphosphate + H(+)</text>
        <dbReference type="Rhea" id="RHEA:19413"/>
        <dbReference type="Rhea" id="RHEA-COMP:9668"/>
        <dbReference type="Rhea" id="RHEA-COMP:9699"/>
        <dbReference type="ChEBI" id="CHEBI:15378"/>
        <dbReference type="ChEBI" id="CHEBI:30616"/>
        <dbReference type="ChEBI" id="CHEBI:33019"/>
        <dbReference type="ChEBI" id="CHEBI:58095"/>
        <dbReference type="ChEBI" id="CHEBI:78442"/>
        <dbReference type="ChEBI" id="CHEBI:78531"/>
        <dbReference type="ChEBI" id="CHEBI:456215"/>
        <dbReference type="EC" id="6.1.1.20"/>
    </reaction>
</comment>
<keyword evidence="11" id="KW-0547">Nucleotide-binding</keyword>
<evidence type="ECO:0000259" key="21">
    <source>
        <dbReference type="PROSITE" id="PS51483"/>
    </source>
</evidence>
<dbReference type="GO" id="GO:0000287">
    <property type="term" value="F:magnesium ion binding"/>
    <property type="evidence" value="ECO:0007669"/>
    <property type="project" value="InterPro"/>
</dbReference>
<dbReference type="InterPro" id="IPR002547">
    <property type="entry name" value="tRNA-bd_dom"/>
</dbReference>
<dbReference type="SMART" id="SM00873">
    <property type="entry name" value="B3_4"/>
    <property type="match status" value="1"/>
</dbReference>
<dbReference type="Pfam" id="PF03147">
    <property type="entry name" value="FDX-ACB"/>
    <property type="match status" value="1"/>
</dbReference>
<evidence type="ECO:0000256" key="4">
    <source>
        <dbReference type="ARBA" id="ARBA00011209"/>
    </source>
</evidence>
<dbReference type="SMART" id="SM00896">
    <property type="entry name" value="FDX-ACB"/>
    <property type="match status" value="1"/>
</dbReference>
<dbReference type="Gene3D" id="2.40.50.140">
    <property type="entry name" value="Nucleic acid-binding proteins"/>
    <property type="match status" value="1"/>
</dbReference>
<dbReference type="Pfam" id="PF17759">
    <property type="entry name" value="tRNA_synthFbeta"/>
    <property type="match status" value="1"/>
</dbReference>
<dbReference type="SUPFAM" id="SSF54991">
    <property type="entry name" value="Anticodon-binding domain of PheRS"/>
    <property type="match status" value="1"/>
</dbReference>
<keyword evidence="8" id="KW-0820">tRNA-binding</keyword>
<comment type="cofactor">
    <cofactor evidence="1">
        <name>Mg(2+)</name>
        <dbReference type="ChEBI" id="CHEBI:18420"/>
    </cofactor>
</comment>
<dbReference type="SUPFAM" id="SSF56037">
    <property type="entry name" value="PheT/TilS domain"/>
    <property type="match status" value="1"/>
</dbReference>
<keyword evidence="10" id="KW-0479">Metal-binding</keyword>
<dbReference type="Gene3D" id="3.50.40.10">
    <property type="entry name" value="Phenylalanyl-trna Synthetase, Chain B, domain 3"/>
    <property type="match status" value="1"/>
</dbReference>
<dbReference type="CDD" id="cd02796">
    <property type="entry name" value="tRNA_bind_bactPheRS"/>
    <property type="match status" value="1"/>
</dbReference>
<evidence type="ECO:0000256" key="12">
    <source>
        <dbReference type="ARBA" id="ARBA00022840"/>
    </source>
</evidence>
<dbReference type="GO" id="GO:0009328">
    <property type="term" value="C:phenylalanine-tRNA ligase complex"/>
    <property type="evidence" value="ECO:0007669"/>
    <property type="project" value="TreeGrafter"/>
</dbReference>
<dbReference type="EMBL" id="LAZR01002574">
    <property type="protein sequence ID" value="KKN28298.1"/>
    <property type="molecule type" value="Genomic_DNA"/>
</dbReference>
<evidence type="ECO:0000256" key="6">
    <source>
        <dbReference type="ARBA" id="ARBA00017032"/>
    </source>
</evidence>
<evidence type="ECO:0000256" key="1">
    <source>
        <dbReference type="ARBA" id="ARBA00001946"/>
    </source>
</evidence>
<evidence type="ECO:0000256" key="10">
    <source>
        <dbReference type="ARBA" id="ARBA00022723"/>
    </source>
</evidence>
<comment type="subcellular location">
    <subcellularLocation>
        <location evidence="2">Cytoplasm</location>
    </subcellularLocation>
</comment>
<dbReference type="Gene3D" id="3.30.70.380">
    <property type="entry name" value="Ferrodoxin-fold anticodon-binding domain"/>
    <property type="match status" value="1"/>
</dbReference>
<feature type="domain" description="TRNA-binding" evidence="19">
    <location>
        <begin position="38"/>
        <end position="146"/>
    </location>
</feature>
<evidence type="ECO:0000256" key="2">
    <source>
        <dbReference type="ARBA" id="ARBA00004496"/>
    </source>
</evidence>
<feature type="domain" description="B5" evidence="21">
    <location>
        <begin position="399"/>
        <end position="474"/>
    </location>
</feature>
<evidence type="ECO:0000256" key="13">
    <source>
        <dbReference type="ARBA" id="ARBA00022842"/>
    </source>
</evidence>
<dbReference type="InterPro" id="IPR045060">
    <property type="entry name" value="Phe-tRNA-ligase_IIc_bsu"/>
</dbReference>
<dbReference type="EC" id="6.1.1.20" evidence="5"/>
<dbReference type="HAMAP" id="MF_00283">
    <property type="entry name" value="Phe_tRNA_synth_beta1"/>
    <property type="match status" value="1"/>
</dbReference>
<gene>
    <name evidence="22" type="ORF">LCGC14_0855820</name>
</gene>
<comment type="subunit">
    <text evidence="4">Tetramer of two alpha and two beta subunits.</text>
</comment>
<dbReference type="PROSITE" id="PS50886">
    <property type="entry name" value="TRBD"/>
    <property type="match status" value="1"/>
</dbReference>
<dbReference type="SUPFAM" id="SSF46955">
    <property type="entry name" value="Putative DNA-binding domain"/>
    <property type="match status" value="1"/>
</dbReference>
<dbReference type="InterPro" id="IPR020825">
    <property type="entry name" value="Phe-tRNA_synthase-like_B3/B4"/>
</dbReference>
<dbReference type="InterPro" id="IPR004532">
    <property type="entry name" value="Phe-tRNA-ligase_IIc_bsu_bact"/>
</dbReference>
<dbReference type="PROSITE" id="PS51447">
    <property type="entry name" value="FDX_ACB"/>
    <property type="match status" value="1"/>
</dbReference>
<dbReference type="FunFam" id="2.40.50.140:FF:000045">
    <property type="entry name" value="Phenylalanine--tRNA ligase beta subunit"/>
    <property type="match status" value="1"/>
</dbReference>
<evidence type="ECO:0000256" key="17">
    <source>
        <dbReference type="ARBA" id="ARBA00033189"/>
    </source>
</evidence>
<dbReference type="GO" id="GO:0004826">
    <property type="term" value="F:phenylalanine-tRNA ligase activity"/>
    <property type="evidence" value="ECO:0007669"/>
    <property type="project" value="UniProtKB-EC"/>
</dbReference>
<keyword evidence="13" id="KW-0460">Magnesium</keyword>
<dbReference type="FunFam" id="3.30.70.380:FF:000001">
    <property type="entry name" value="Phenylalanine--tRNA ligase beta subunit"/>
    <property type="match status" value="1"/>
</dbReference>
<comment type="caution">
    <text evidence="22">The sequence shown here is derived from an EMBL/GenBank/DDBJ whole genome shotgun (WGS) entry which is preliminary data.</text>
</comment>
<dbReference type="PANTHER" id="PTHR10947:SF0">
    <property type="entry name" value="PHENYLALANINE--TRNA LIGASE BETA SUBUNIT"/>
    <property type="match status" value="1"/>
</dbReference>
<evidence type="ECO:0000256" key="3">
    <source>
        <dbReference type="ARBA" id="ARBA00008653"/>
    </source>
</evidence>
<evidence type="ECO:0000256" key="14">
    <source>
        <dbReference type="ARBA" id="ARBA00022884"/>
    </source>
</evidence>
<evidence type="ECO:0000256" key="18">
    <source>
        <dbReference type="ARBA" id="ARBA00049255"/>
    </source>
</evidence>
<comment type="similarity">
    <text evidence="3">Belongs to the phenylalanyl-tRNA synthetase beta subunit family. Type 1 subfamily.</text>
</comment>
<dbReference type="SUPFAM" id="SSF50249">
    <property type="entry name" value="Nucleic acid-binding proteins"/>
    <property type="match status" value="1"/>
</dbReference>
<dbReference type="InterPro" id="IPR005146">
    <property type="entry name" value="B3/B4_tRNA-bd"/>
</dbReference>
<evidence type="ECO:0000256" key="5">
    <source>
        <dbReference type="ARBA" id="ARBA00012814"/>
    </source>
</evidence>
<dbReference type="InterPro" id="IPR033714">
    <property type="entry name" value="tRNA_bind_bactPheRS"/>
</dbReference>
<evidence type="ECO:0000256" key="8">
    <source>
        <dbReference type="ARBA" id="ARBA00022555"/>
    </source>
</evidence>
<organism evidence="22">
    <name type="scientific">marine sediment metagenome</name>
    <dbReference type="NCBI Taxonomy" id="412755"/>
    <lineage>
        <taxon>unclassified sequences</taxon>
        <taxon>metagenomes</taxon>
        <taxon>ecological metagenomes</taxon>
    </lineage>
</organism>
<dbReference type="Pfam" id="PF01588">
    <property type="entry name" value="tRNA_bind"/>
    <property type="match status" value="1"/>
</dbReference>
<dbReference type="Pfam" id="PF03483">
    <property type="entry name" value="B3_4"/>
    <property type="match status" value="1"/>
</dbReference>
<dbReference type="NCBIfam" id="NF045760">
    <property type="entry name" value="YtpR"/>
    <property type="match status" value="1"/>
</dbReference>
<keyword evidence="16" id="KW-0030">Aminoacyl-tRNA synthetase</keyword>
<dbReference type="Pfam" id="PF03484">
    <property type="entry name" value="B5"/>
    <property type="match status" value="1"/>
</dbReference>
<dbReference type="GO" id="GO:0000049">
    <property type="term" value="F:tRNA binding"/>
    <property type="evidence" value="ECO:0007669"/>
    <property type="project" value="UniProtKB-KW"/>
</dbReference>
<evidence type="ECO:0000256" key="15">
    <source>
        <dbReference type="ARBA" id="ARBA00022917"/>
    </source>
</evidence>
<evidence type="ECO:0000256" key="9">
    <source>
        <dbReference type="ARBA" id="ARBA00022598"/>
    </source>
</evidence>
<dbReference type="InterPro" id="IPR012340">
    <property type="entry name" value="NA-bd_OB-fold"/>
</dbReference>
<evidence type="ECO:0000256" key="16">
    <source>
        <dbReference type="ARBA" id="ARBA00023146"/>
    </source>
</evidence>
<dbReference type="Gene3D" id="3.30.56.10">
    <property type="match status" value="2"/>
</dbReference>
<dbReference type="NCBIfam" id="TIGR00472">
    <property type="entry name" value="pheT_bact"/>
    <property type="match status" value="1"/>
</dbReference>
<dbReference type="AlphaFoldDB" id="A0A0F9SG22"/>
<keyword evidence="15" id="KW-0648">Protein biosynthesis</keyword>
<dbReference type="Gene3D" id="3.30.930.10">
    <property type="entry name" value="Bira Bifunctional Protein, Domain 2"/>
    <property type="match status" value="1"/>
</dbReference>
<dbReference type="InterPro" id="IPR005121">
    <property type="entry name" value="Fdx_antiC-bd"/>
</dbReference>
<dbReference type="InterPro" id="IPR045864">
    <property type="entry name" value="aa-tRNA-synth_II/BPL/LPL"/>
</dbReference>
<dbReference type="InterPro" id="IPR036690">
    <property type="entry name" value="Fdx_antiC-bd_sf"/>
</dbReference>
<dbReference type="PROSITE" id="PS51483">
    <property type="entry name" value="B5"/>
    <property type="match status" value="1"/>
</dbReference>
<dbReference type="InterPro" id="IPR009061">
    <property type="entry name" value="DNA-bd_dom_put_sf"/>
</dbReference>
<keyword evidence="14" id="KW-0694">RNA-binding</keyword>
<evidence type="ECO:0000259" key="19">
    <source>
        <dbReference type="PROSITE" id="PS50886"/>
    </source>
</evidence>
<dbReference type="SUPFAM" id="SSF55681">
    <property type="entry name" value="Class II aaRS and biotin synthetases"/>
    <property type="match status" value="1"/>
</dbReference>
<dbReference type="InterPro" id="IPR005147">
    <property type="entry name" value="tRNA_synthase_B5-dom"/>
</dbReference>
<evidence type="ECO:0000256" key="7">
    <source>
        <dbReference type="ARBA" id="ARBA00022490"/>
    </source>
</evidence>
<proteinExistence type="inferred from homology"/>
<protein>
    <recommendedName>
        <fullName evidence="6">Phenylalanine--tRNA ligase beta subunit</fullName>
        <ecNumber evidence="5">6.1.1.20</ecNumber>
    </recommendedName>
    <alternativeName>
        <fullName evidence="17">Phenylalanyl-tRNA synthetase beta subunit</fullName>
    </alternativeName>
</protein>
<keyword evidence="12" id="KW-0067">ATP-binding</keyword>
<keyword evidence="9" id="KW-0436">Ligase</keyword>
<dbReference type="GO" id="GO:0005524">
    <property type="term" value="F:ATP binding"/>
    <property type="evidence" value="ECO:0007669"/>
    <property type="project" value="UniProtKB-KW"/>
</dbReference>
<keyword evidence="7" id="KW-0963">Cytoplasm</keyword>
<reference evidence="22" key="1">
    <citation type="journal article" date="2015" name="Nature">
        <title>Complex archaea that bridge the gap between prokaryotes and eukaryotes.</title>
        <authorList>
            <person name="Spang A."/>
            <person name="Saw J.H."/>
            <person name="Jorgensen S.L."/>
            <person name="Zaremba-Niedzwiedzka K."/>
            <person name="Martijn J."/>
            <person name="Lind A.E."/>
            <person name="van Eijk R."/>
            <person name="Schleper C."/>
            <person name="Guy L."/>
            <person name="Ettema T.J."/>
        </authorList>
    </citation>
    <scope>NUCLEOTIDE SEQUENCE</scope>
</reference>
<dbReference type="SMART" id="SM00874">
    <property type="entry name" value="B5"/>
    <property type="match status" value="1"/>
</dbReference>
<sequence length="781" mass="87635">MRVSYKRLREIVNFSFSPQELAEQLTRLGLEVKNIEYFGKLEKIVVGKIVSVENHPNADKIKVVRVDVGRETISLVCGAPNIKEEMLVPVALEGAGLKGGIRVKKIKVRGIDSPGMICSENELGLGGDQSGVMLLPSHLPLGINLSQALDLEDIVLDLEITSNRGDCLSMIGVAREIAALTGESLHFPSFGVRDDKKQKGHQIDIEIKDIDLCPYYSAHLIKDVKIEPSPHWLRRKVLIAGAVPINNIVDITNYVLWEMGQPLHAFDYGLLEDKKIIVRRAEKSEFLVTLDGVRRELDEDMLVIADSTRPVALAGIMGGKDTQVTNSTVDILLESAYFDSLSIQRTSKKIGLTTEASSRFGRRVDPSGLQGALGRASLLIEKIAGGKFERILERGKLPVRKRWITLRPARVHRILGSRVISVRMKKILENLQFKVEKKNGDWKVSVPSFRSDVSREIDLIEEIIRFHGYDRLRTSLPSLVNKKIGEDFEEQRKEKVREILKGLGFYEVISVPFAEGDIFRRTNLLSQKKIKIRNPLSSQQEFLMPYLFPRLLKIASYNLTQSIEQLRIFEVSEVFQNIHPLKEISSVGGLVYEDNFGFFHIKGIVETLLEGLGIKGVDFVSCDCAYLSSRQRASVLKGSVVLGALGRLEQGVAKNLKLPPSIYLFEFDFSRLIAAFSEGGKRFRHLPRFPALRRDLAVIVPENISAKDVKQGILKGGRWLERVDFFDLYRGGGMPPGYKSLAFSLVFRASDRTLTDKEVDQVQEKIVNLLKIDLGASIREG</sequence>
<dbReference type="PANTHER" id="PTHR10947">
    <property type="entry name" value="PHENYLALANYL-TRNA SYNTHETASE BETA CHAIN AND LEUCINE-RICH REPEAT-CONTAINING PROTEIN 47"/>
    <property type="match status" value="1"/>
</dbReference>
<name>A0A0F9SG22_9ZZZZ</name>